<dbReference type="RefSeq" id="WP_146429886.1">
    <property type="nucleotide sequence ID" value="NZ_SJPF01000001.1"/>
</dbReference>
<name>A0A5C5VP91_9BACT</name>
<feature type="chain" id="PRO_5023015422" description="3-keto-alpha-glucoside-1,2-lyase/3-keto-2-hydroxy-glucal hydratase domain-containing protein" evidence="1">
    <location>
        <begin position="21"/>
        <end position="208"/>
    </location>
</feature>
<keyword evidence="1" id="KW-0732">Signal</keyword>
<evidence type="ECO:0000259" key="2">
    <source>
        <dbReference type="Pfam" id="PF06439"/>
    </source>
</evidence>
<gene>
    <name evidence="3" type="ORF">Enr8_14470</name>
</gene>
<proteinExistence type="predicted"/>
<evidence type="ECO:0000313" key="3">
    <source>
        <dbReference type="EMBL" id="TWT39745.1"/>
    </source>
</evidence>
<organism evidence="3 4">
    <name type="scientific">Blastopirellula retiformator</name>
    <dbReference type="NCBI Taxonomy" id="2527970"/>
    <lineage>
        <taxon>Bacteria</taxon>
        <taxon>Pseudomonadati</taxon>
        <taxon>Planctomycetota</taxon>
        <taxon>Planctomycetia</taxon>
        <taxon>Pirellulales</taxon>
        <taxon>Pirellulaceae</taxon>
        <taxon>Blastopirellula</taxon>
    </lineage>
</organism>
<dbReference type="Pfam" id="PF06439">
    <property type="entry name" value="3keto-disac_hyd"/>
    <property type="match status" value="1"/>
</dbReference>
<dbReference type="AlphaFoldDB" id="A0A5C5VP91"/>
<feature type="domain" description="3-keto-alpha-glucoside-1,2-lyase/3-keto-2-hydroxy-glucal hydratase" evidence="2">
    <location>
        <begin position="23"/>
        <end position="206"/>
    </location>
</feature>
<reference evidence="3 4" key="1">
    <citation type="submission" date="2019-02" db="EMBL/GenBank/DDBJ databases">
        <title>Deep-cultivation of Planctomycetes and their phenomic and genomic characterization uncovers novel biology.</title>
        <authorList>
            <person name="Wiegand S."/>
            <person name="Jogler M."/>
            <person name="Boedeker C."/>
            <person name="Pinto D."/>
            <person name="Vollmers J."/>
            <person name="Rivas-Marin E."/>
            <person name="Kohn T."/>
            <person name="Peeters S.H."/>
            <person name="Heuer A."/>
            <person name="Rast P."/>
            <person name="Oberbeckmann S."/>
            <person name="Bunk B."/>
            <person name="Jeske O."/>
            <person name="Meyerdierks A."/>
            <person name="Storesund J.E."/>
            <person name="Kallscheuer N."/>
            <person name="Luecker S."/>
            <person name="Lage O.M."/>
            <person name="Pohl T."/>
            <person name="Merkel B.J."/>
            <person name="Hornburger P."/>
            <person name="Mueller R.-W."/>
            <person name="Bruemmer F."/>
            <person name="Labrenz M."/>
            <person name="Spormann A.M."/>
            <person name="Op Den Camp H."/>
            <person name="Overmann J."/>
            <person name="Amann R."/>
            <person name="Jetten M.S.M."/>
            <person name="Mascher T."/>
            <person name="Medema M.H."/>
            <person name="Devos D.P."/>
            <person name="Kaster A.-K."/>
            <person name="Ovreas L."/>
            <person name="Rohde M."/>
            <person name="Galperin M.Y."/>
            <person name="Jogler C."/>
        </authorList>
    </citation>
    <scope>NUCLEOTIDE SEQUENCE [LARGE SCALE GENOMIC DNA]</scope>
    <source>
        <strain evidence="3 4">Enr8</strain>
    </source>
</reference>
<accession>A0A5C5VP91</accession>
<evidence type="ECO:0000256" key="1">
    <source>
        <dbReference type="SAM" id="SignalP"/>
    </source>
</evidence>
<comment type="caution">
    <text evidence="3">The sequence shown here is derived from an EMBL/GenBank/DDBJ whole genome shotgun (WGS) entry which is preliminary data.</text>
</comment>
<dbReference type="InterPro" id="IPR010496">
    <property type="entry name" value="AL/BT2_dom"/>
</dbReference>
<protein>
    <recommendedName>
        <fullName evidence="2">3-keto-alpha-glucoside-1,2-lyase/3-keto-2-hydroxy-glucal hydratase domain-containing protein</fullName>
    </recommendedName>
</protein>
<dbReference type="GO" id="GO:0016787">
    <property type="term" value="F:hydrolase activity"/>
    <property type="evidence" value="ECO:0007669"/>
    <property type="project" value="InterPro"/>
</dbReference>
<dbReference type="Proteomes" id="UP000318878">
    <property type="component" value="Unassembled WGS sequence"/>
</dbReference>
<dbReference type="EMBL" id="SJPF01000001">
    <property type="protein sequence ID" value="TWT39745.1"/>
    <property type="molecule type" value="Genomic_DNA"/>
</dbReference>
<sequence precursor="true">MSRFCFALPLVMLFAASLSAADAVSLFDGKTLDGWEGKAEWFRVEDGAIVAGTLEKLITNNEFLCTKQEYGDFELTFEAKLVGQGTNAGVQFRSQRIPNHHEMIGFQCDIGRSPARVIWGSLYDESRRKKFMAEGPAEEVAKIVKQGEWNQLKVRCEGAKIQIWVNGLKTVDYTEEDASIPRTGLIGLQIHSGPAAEASYRNLRLKKL</sequence>
<keyword evidence="4" id="KW-1185">Reference proteome</keyword>
<dbReference type="OrthoDB" id="262927at2"/>
<dbReference type="Gene3D" id="2.60.120.560">
    <property type="entry name" value="Exo-inulinase, domain 1"/>
    <property type="match status" value="1"/>
</dbReference>
<evidence type="ECO:0000313" key="4">
    <source>
        <dbReference type="Proteomes" id="UP000318878"/>
    </source>
</evidence>
<feature type="signal peptide" evidence="1">
    <location>
        <begin position="1"/>
        <end position="20"/>
    </location>
</feature>